<reference evidence="2" key="1">
    <citation type="journal article" date="2018" name="Genome Res.">
        <title>The genomic architecture and molecular evolution of ant odorant receptors.</title>
        <authorList>
            <person name="McKenzie S.K."/>
            <person name="Kronauer D.J.C."/>
        </authorList>
    </citation>
    <scope>NUCLEOTIDE SEQUENCE [LARGE SCALE GENOMIC DNA]</scope>
    <source>
        <strain evidence="2">Clonal line C1</strain>
    </source>
</reference>
<name>A0A3L8D6V7_OOCBI</name>
<dbReference type="AlphaFoldDB" id="A0A3L8D6V7"/>
<gene>
    <name evidence="2" type="ORF">DMN91_011699</name>
</gene>
<dbReference type="EMBL" id="QOIP01000012">
    <property type="protein sequence ID" value="RLU15941.1"/>
    <property type="molecule type" value="Genomic_DNA"/>
</dbReference>
<evidence type="ECO:0000256" key="1">
    <source>
        <dbReference type="SAM" id="MobiDB-lite"/>
    </source>
</evidence>
<feature type="compositionally biased region" description="Basic and acidic residues" evidence="1">
    <location>
        <begin position="142"/>
        <end position="168"/>
    </location>
</feature>
<dbReference type="Proteomes" id="UP000279307">
    <property type="component" value="Chromosome 12"/>
</dbReference>
<sequence length="168" mass="18975">MGLSGAATSHFAHTRIYPQHQVAARAAAAFVRRVMTKERESRGRIALSRGWEALHLAPTSLRGIAFTSRFNLDGARERKRARARCGRCNGETRYKIARQLVEQFVESNYVNPLSTGALGSVDPSDSTWELRDYASRWGNPEETDKRDDRGRSLTRSREPERGLEKEGQ</sequence>
<accession>A0A3L8D6V7</accession>
<proteinExistence type="predicted"/>
<reference evidence="2" key="2">
    <citation type="submission" date="2018-07" db="EMBL/GenBank/DDBJ databases">
        <authorList>
            <person name="Mckenzie S.K."/>
            <person name="Kronauer D.J.C."/>
        </authorList>
    </citation>
    <scope>NUCLEOTIDE SEQUENCE</scope>
    <source>
        <strain evidence="2">Clonal line C1</strain>
    </source>
</reference>
<comment type="caution">
    <text evidence="2">The sequence shown here is derived from an EMBL/GenBank/DDBJ whole genome shotgun (WGS) entry which is preliminary data.</text>
</comment>
<organism evidence="2">
    <name type="scientific">Ooceraea biroi</name>
    <name type="common">Clonal raider ant</name>
    <name type="synonym">Cerapachys biroi</name>
    <dbReference type="NCBI Taxonomy" id="2015173"/>
    <lineage>
        <taxon>Eukaryota</taxon>
        <taxon>Metazoa</taxon>
        <taxon>Ecdysozoa</taxon>
        <taxon>Arthropoda</taxon>
        <taxon>Hexapoda</taxon>
        <taxon>Insecta</taxon>
        <taxon>Pterygota</taxon>
        <taxon>Neoptera</taxon>
        <taxon>Endopterygota</taxon>
        <taxon>Hymenoptera</taxon>
        <taxon>Apocrita</taxon>
        <taxon>Aculeata</taxon>
        <taxon>Formicoidea</taxon>
        <taxon>Formicidae</taxon>
        <taxon>Dorylinae</taxon>
        <taxon>Ooceraea</taxon>
    </lineage>
</organism>
<protein>
    <submittedName>
        <fullName evidence="2">Uncharacterized protein</fullName>
    </submittedName>
</protein>
<feature type="region of interest" description="Disordered" evidence="1">
    <location>
        <begin position="132"/>
        <end position="168"/>
    </location>
</feature>
<evidence type="ECO:0000313" key="2">
    <source>
        <dbReference type="EMBL" id="RLU15941.1"/>
    </source>
</evidence>